<evidence type="ECO:0000313" key="4">
    <source>
        <dbReference type="Proteomes" id="UP000285146"/>
    </source>
</evidence>
<comment type="caution">
    <text evidence="3">The sequence shown here is derived from an EMBL/GenBank/DDBJ whole genome shotgun (WGS) entry which is preliminary data.</text>
</comment>
<feature type="compositionally biased region" description="Low complexity" evidence="1">
    <location>
        <begin position="29"/>
        <end position="44"/>
    </location>
</feature>
<evidence type="ECO:0000256" key="2">
    <source>
        <dbReference type="SAM" id="Phobius"/>
    </source>
</evidence>
<dbReference type="AlphaFoldDB" id="A0A423XK49"/>
<dbReference type="EMBL" id="LKEB01000004">
    <property type="protein sequence ID" value="ROW16714.1"/>
    <property type="molecule type" value="Genomic_DNA"/>
</dbReference>
<protein>
    <recommendedName>
        <fullName evidence="5">MARVEL domain-containing protein</fullName>
    </recommendedName>
</protein>
<keyword evidence="2" id="KW-1133">Transmembrane helix</keyword>
<dbReference type="Proteomes" id="UP000285146">
    <property type="component" value="Unassembled WGS sequence"/>
</dbReference>
<dbReference type="STRING" id="1230097.A0A423XK49"/>
<feature type="transmembrane region" description="Helical" evidence="2">
    <location>
        <begin position="101"/>
        <end position="124"/>
    </location>
</feature>
<evidence type="ECO:0000313" key="3">
    <source>
        <dbReference type="EMBL" id="ROW16714.1"/>
    </source>
</evidence>
<reference evidence="3 4" key="1">
    <citation type="submission" date="2015-09" db="EMBL/GenBank/DDBJ databases">
        <title>Host preference determinants of Valsa canker pathogens revealed by comparative genomics.</title>
        <authorList>
            <person name="Yin Z."/>
            <person name="Huang L."/>
        </authorList>
    </citation>
    <scope>NUCLEOTIDE SEQUENCE [LARGE SCALE GENOMIC DNA]</scope>
    <source>
        <strain evidence="3 4">SXYLt</strain>
    </source>
</reference>
<feature type="transmembrane region" description="Helical" evidence="2">
    <location>
        <begin position="136"/>
        <end position="158"/>
    </location>
</feature>
<feature type="transmembrane region" description="Helical" evidence="2">
    <location>
        <begin position="202"/>
        <end position="220"/>
    </location>
</feature>
<evidence type="ECO:0000256" key="1">
    <source>
        <dbReference type="SAM" id="MobiDB-lite"/>
    </source>
</evidence>
<feature type="region of interest" description="Disordered" evidence="1">
    <location>
        <begin position="1"/>
        <end position="44"/>
    </location>
</feature>
<dbReference type="OrthoDB" id="5279542at2759"/>
<dbReference type="InParanoid" id="A0A423XK49"/>
<accession>A0A423XK49</accession>
<evidence type="ECO:0008006" key="5">
    <source>
        <dbReference type="Google" id="ProtNLM"/>
    </source>
</evidence>
<proteinExistence type="predicted"/>
<name>A0A423XK49_9PEZI</name>
<feature type="transmembrane region" description="Helical" evidence="2">
    <location>
        <begin position="66"/>
        <end position="89"/>
    </location>
</feature>
<organism evidence="3 4">
    <name type="scientific">Cytospora leucostoma</name>
    <dbReference type="NCBI Taxonomy" id="1230097"/>
    <lineage>
        <taxon>Eukaryota</taxon>
        <taxon>Fungi</taxon>
        <taxon>Dikarya</taxon>
        <taxon>Ascomycota</taxon>
        <taxon>Pezizomycotina</taxon>
        <taxon>Sordariomycetes</taxon>
        <taxon>Sordariomycetidae</taxon>
        <taxon>Diaporthales</taxon>
        <taxon>Cytosporaceae</taxon>
        <taxon>Cytospora</taxon>
    </lineage>
</organism>
<gene>
    <name evidence="3" type="ORF">VPNG_01470</name>
</gene>
<keyword evidence="2" id="KW-0812">Transmembrane</keyword>
<keyword evidence="4" id="KW-1185">Reference proteome</keyword>
<keyword evidence="2" id="KW-0472">Membrane</keyword>
<sequence>MAQPSSSQAAPGPEQNLPEKPQAVRMNAPAQATNQQSVQQPPQFQPTELPRYAPFRNGKVFSVAKLVLGCFNLVFSIIALGLSLDLAITGGAWGADFVVDIIIAVAAVVTIVWQIAELITLAVRRAWRPIHPGAHVGVYLILCILCILVVVSLSITIVDVMDDYSIEGQCEGSEYECSWYMYTFPDQATAAMYFRLMEALDAFSILMFICTFTLFVMACVECDRRRKYTRRTKVVYLVAGPGPIDGRTYYTPVSPSQLKRGSVAVQAQPVRPVERGADVEAEAGAHGYYAPAAPSPAAVHDNDSPHGTAV</sequence>